<dbReference type="Proteomes" id="UP001213681">
    <property type="component" value="Unassembled WGS sequence"/>
</dbReference>
<keyword evidence="4" id="KW-1185">Reference proteome</keyword>
<dbReference type="InterPro" id="IPR006683">
    <property type="entry name" value="Thioestr_dom"/>
</dbReference>
<name>A0AAD6C4T4_9EURO</name>
<proteinExistence type="predicted"/>
<feature type="domain" description="Thioesterase" evidence="2">
    <location>
        <begin position="102"/>
        <end position="187"/>
    </location>
</feature>
<feature type="compositionally biased region" description="Polar residues" evidence="1">
    <location>
        <begin position="70"/>
        <end position="80"/>
    </location>
</feature>
<feature type="region of interest" description="Disordered" evidence="1">
    <location>
        <begin position="59"/>
        <end position="80"/>
    </location>
</feature>
<reference evidence="3" key="1">
    <citation type="submission" date="2022-12" db="EMBL/GenBank/DDBJ databases">
        <authorList>
            <person name="Petersen C."/>
        </authorList>
    </citation>
    <scope>NUCLEOTIDE SEQUENCE</scope>
    <source>
        <strain evidence="3">IBT 16125</strain>
    </source>
</reference>
<evidence type="ECO:0000313" key="3">
    <source>
        <dbReference type="EMBL" id="KAJ5450030.1"/>
    </source>
</evidence>
<evidence type="ECO:0000259" key="2">
    <source>
        <dbReference type="Pfam" id="PF03061"/>
    </source>
</evidence>
<comment type="caution">
    <text evidence="3">The sequence shown here is derived from an EMBL/GenBank/DDBJ whole genome shotgun (WGS) entry which is preliminary data.</text>
</comment>
<dbReference type="PANTHER" id="PTHR47260:SF1">
    <property type="entry name" value="UPF0644 PROTEIN PB2B4.06"/>
    <property type="match status" value="1"/>
</dbReference>
<evidence type="ECO:0000256" key="1">
    <source>
        <dbReference type="SAM" id="MobiDB-lite"/>
    </source>
</evidence>
<dbReference type="InterPro" id="IPR029069">
    <property type="entry name" value="HotDog_dom_sf"/>
</dbReference>
<dbReference type="GeneID" id="81600104"/>
<evidence type="ECO:0000313" key="4">
    <source>
        <dbReference type="Proteomes" id="UP001213681"/>
    </source>
</evidence>
<protein>
    <recommendedName>
        <fullName evidence="2">Thioesterase domain-containing protein</fullName>
    </recommendedName>
</protein>
<dbReference type="RefSeq" id="XP_056765565.1">
    <property type="nucleotide sequence ID" value="XM_056909861.1"/>
</dbReference>
<dbReference type="EMBL" id="JAPVEA010000006">
    <property type="protein sequence ID" value="KAJ5450030.1"/>
    <property type="molecule type" value="Genomic_DNA"/>
</dbReference>
<dbReference type="SUPFAM" id="SSF54637">
    <property type="entry name" value="Thioesterase/thiol ester dehydrase-isomerase"/>
    <property type="match status" value="1"/>
</dbReference>
<sequence length="204" mass="21913">MATSDPTPFQSIPWISTLLKDDSFVTLSIPSRTIKSSGEDSLFSKTLSSNTTLSACLSQYRPPANPTKPPKQTQSPASSTPAEAEELRLFFILGSDLNGYPGILHGGIVAALLDEATGLLLALNGHVGDASTREAKNAQPGPVTAYLNTKFLRPVPTPGAILVQARMMEVKENRKWRVEGQILDGEGLVLAEAEALYIRPRAKI</sequence>
<gene>
    <name evidence="3" type="ORF">N7458_006479</name>
</gene>
<reference evidence="3" key="2">
    <citation type="journal article" date="2023" name="IMA Fungus">
        <title>Comparative genomic study of the Penicillium genus elucidates a diverse pangenome and 15 lateral gene transfer events.</title>
        <authorList>
            <person name="Petersen C."/>
            <person name="Sorensen T."/>
            <person name="Nielsen M.R."/>
            <person name="Sondergaard T.E."/>
            <person name="Sorensen J.L."/>
            <person name="Fitzpatrick D.A."/>
            <person name="Frisvad J.C."/>
            <person name="Nielsen K.L."/>
        </authorList>
    </citation>
    <scope>NUCLEOTIDE SEQUENCE</scope>
    <source>
        <strain evidence="3">IBT 16125</strain>
    </source>
</reference>
<organism evidence="3 4">
    <name type="scientific">Penicillium daleae</name>
    <dbReference type="NCBI Taxonomy" id="63821"/>
    <lineage>
        <taxon>Eukaryota</taxon>
        <taxon>Fungi</taxon>
        <taxon>Dikarya</taxon>
        <taxon>Ascomycota</taxon>
        <taxon>Pezizomycotina</taxon>
        <taxon>Eurotiomycetes</taxon>
        <taxon>Eurotiomycetidae</taxon>
        <taxon>Eurotiales</taxon>
        <taxon>Aspergillaceae</taxon>
        <taxon>Penicillium</taxon>
    </lineage>
</organism>
<dbReference type="Gene3D" id="3.10.129.10">
    <property type="entry name" value="Hotdog Thioesterase"/>
    <property type="match status" value="1"/>
</dbReference>
<dbReference type="PANTHER" id="PTHR47260">
    <property type="entry name" value="UPF0644 PROTEIN PB2B4.06"/>
    <property type="match status" value="1"/>
</dbReference>
<accession>A0AAD6C4T4</accession>
<dbReference type="Pfam" id="PF03061">
    <property type="entry name" value="4HBT"/>
    <property type="match status" value="1"/>
</dbReference>
<dbReference type="InterPro" id="IPR052061">
    <property type="entry name" value="PTE-AB_protein"/>
</dbReference>
<dbReference type="AlphaFoldDB" id="A0AAD6C4T4"/>
<dbReference type="CDD" id="cd03443">
    <property type="entry name" value="PaaI_thioesterase"/>
    <property type="match status" value="1"/>
</dbReference>